<evidence type="ECO:0000313" key="2">
    <source>
        <dbReference type="WBParaSite" id="nRc.2.0.1.t40046-RA"/>
    </source>
</evidence>
<name>A0A915KMN9_ROMCU</name>
<dbReference type="AlphaFoldDB" id="A0A915KMN9"/>
<keyword evidence="1" id="KW-1185">Reference proteome</keyword>
<protein>
    <submittedName>
        <fullName evidence="2">Uncharacterized protein</fullName>
    </submittedName>
</protein>
<sequence length="70" mass="7766">MQSLETSNVLRIQAFFWVQISLIGISDDNLLRGNSGIVNAEYEVQNSQTHVITKITILGNVCCLSCMYDG</sequence>
<evidence type="ECO:0000313" key="1">
    <source>
        <dbReference type="Proteomes" id="UP000887565"/>
    </source>
</evidence>
<proteinExistence type="predicted"/>
<accession>A0A915KMN9</accession>
<dbReference type="Proteomes" id="UP000887565">
    <property type="component" value="Unplaced"/>
</dbReference>
<reference evidence="2" key="1">
    <citation type="submission" date="2022-11" db="UniProtKB">
        <authorList>
            <consortium name="WormBaseParasite"/>
        </authorList>
    </citation>
    <scope>IDENTIFICATION</scope>
</reference>
<organism evidence="1 2">
    <name type="scientific">Romanomermis culicivorax</name>
    <name type="common">Nematode worm</name>
    <dbReference type="NCBI Taxonomy" id="13658"/>
    <lineage>
        <taxon>Eukaryota</taxon>
        <taxon>Metazoa</taxon>
        <taxon>Ecdysozoa</taxon>
        <taxon>Nematoda</taxon>
        <taxon>Enoplea</taxon>
        <taxon>Dorylaimia</taxon>
        <taxon>Mermithida</taxon>
        <taxon>Mermithoidea</taxon>
        <taxon>Mermithidae</taxon>
        <taxon>Romanomermis</taxon>
    </lineage>
</organism>
<dbReference type="WBParaSite" id="nRc.2.0.1.t40046-RA">
    <property type="protein sequence ID" value="nRc.2.0.1.t40046-RA"/>
    <property type="gene ID" value="nRc.2.0.1.g40046"/>
</dbReference>